<comment type="caution">
    <text evidence="3">The sequence shown here is derived from an EMBL/GenBank/DDBJ whole genome shotgun (WGS) entry which is preliminary data.</text>
</comment>
<keyword evidence="4" id="KW-1185">Reference proteome</keyword>
<evidence type="ECO:0000256" key="1">
    <source>
        <dbReference type="ARBA" id="ARBA00007198"/>
    </source>
</evidence>
<protein>
    <submittedName>
        <fullName evidence="3">Spx/MgsR family transcriptional regulator</fullName>
    </submittedName>
</protein>
<dbReference type="OrthoDB" id="9803749at2"/>
<dbReference type="InterPro" id="IPR006660">
    <property type="entry name" value="Arsenate_reductase-like"/>
</dbReference>
<evidence type="ECO:0000313" key="3">
    <source>
        <dbReference type="EMBL" id="TCJ88253.1"/>
    </source>
</evidence>
<dbReference type="Pfam" id="PF03960">
    <property type="entry name" value="ArsC"/>
    <property type="match status" value="1"/>
</dbReference>
<dbReference type="AlphaFoldDB" id="A0A4R1F3A0"/>
<evidence type="ECO:0000256" key="2">
    <source>
        <dbReference type="PROSITE-ProRule" id="PRU01282"/>
    </source>
</evidence>
<evidence type="ECO:0000313" key="4">
    <source>
        <dbReference type="Proteomes" id="UP000294887"/>
    </source>
</evidence>
<dbReference type="EMBL" id="SMFQ01000002">
    <property type="protein sequence ID" value="TCJ88253.1"/>
    <property type="molecule type" value="Genomic_DNA"/>
</dbReference>
<dbReference type="PANTHER" id="PTHR30041:SF8">
    <property type="entry name" value="PROTEIN YFFB"/>
    <property type="match status" value="1"/>
</dbReference>
<organism evidence="3 4">
    <name type="scientific">Cocleimonas flava</name>
    <dbReference type="NCBI Taxonomy" id="634765"/>
    <lineage>
        <taxon>Bacteria</taxon>
        <taxon>Pseudomonadati</taxon>
        <taxon>Pseudomonadota</taxon>
        <taxon>Gammaproteobacteria</taxon>
        <taxon>Thiotrichales</taxon>
        <taxon>Thiotrichaceae</taxon>
        <taxon>Cocleimonas</taxon>
    </lineage>
</organism>
<gene>
    <name evidence="3" type="ORF">EV695_0093</name>
</gene>
<dbReference type="Gene3D" id="3.40.30.10">
    <property type="entry name" value="Glutaredoxin"/>
    <property type="match status" value="1"/>
</dbReference>
<dbReference type="PANTHER" id="PTHR30041">
    <property type="entry name" value="ARSENATE REDUCTASE"/>
    <property type="match status" value="1"/>
</dbReference>
<dbReference type="PROSITE" id="PS51353">
    <property type="entry name" value="ARSC"/>
    <property type="match status" value="1"/>
</dbReference>
<dbReference type="InterPro" id="IPR036249">
    <property type="entry name" value="Thioredoxin-like_sf"/>
</dbReference>
<dbReference type="NCBIfam" id="TIGR01617">
    <property type="entry name" value="arsC_related"/>
    <property type="match status" value="1"/>
</dbReference>
<accession>A0A4R1F3A0</accession>
<sequence length="113" mass="13291">MIIMYGIKNCDTIKKARNYLEKNNIPYEFIDFREDGLNPVQLRAWMKELGWEKIINKRSTTWRNLPDETKENMNETLALVVAEDQPTIIKRPVLELPDQVMVGFSEKTYATLL</sequence>
<dbReference type="Proteomes" id="UP000294887">
    <property type="component" value="Unassembled WGS sequence"/>
</dbReference>
<reference evidence="3 4" key="1">
    <citation type="submission" date="2019-03" db="EMBL/GenBank/DDBJ databases">
        <title>Genomic Encyclopedia of Type Strains, Phase IV (KMG-IV): sequencing the most valuable type-strain genomes for metagenomic binning, comparative biology and taxonomic classification.</title>
        <authorList>
            <person name="Goeker M."/>
        </authorList>
    </citation>
    <scope>NUCLEOTIDE SEQUENCE [LARGE SCALE GENOMIC DNA]</scope>
    <source>
        <strain evidence="3 4">DSM 24830</strain>
    </source>
</reference>
<dbReference type="CDD" id="cd03035">
    <property type="entry name" value="ArsC_Yffb"/>
    <property type="match status" value="1"/>
</dbReference>
<dbReference type="RefSeq" id="WP_131903965.1">
    <property type="nucleotide sequence ID" value="NZ_BAAAFU010000008.1"/>
</dbReference>
<proteinExistence type="inferred from homology"/>
<name>A0A4R1F3A0_9GAMM</name>
<dbReference type="NCBIfam" id="NF008107">
    <property type="entry name" value="PRK10853.1"/>
    <property type="match status" value="1"/>
</dbReference>
<dbReference type="InterPro" id="IPR006504">
    <property type="entry name" value="Tscrpt_reg_Spx/MgsR"/>
</dbReference>
<comment type="similarity">
    <text evidence="1 2">Belongs to the ArsC family.</text>
</comment>
<dbReference type="SUPFAM" id="SSF52833">
    <property type="entry name" value="Thioredoxin-like"/>
    <property type="match status" value="1"/>
</dbReference>